<protein>
    <recommendedName>
        <fullName evidence="3">F-box domain-containing protein</fullName>
    </recommendedName>
</protein>
<proteinExistence type="predicted"/>
<dbReference type="Proteomes" id="UP001302321">
    <property type="component" value="Unassembled WGS sequence"/>
</dbReference>
<gene>
    <name evidence="1" type="ORF">QBC36DRAFT_62312</name>
</gene>
<keyword evidence="2" id="KW-1185">Reference proteome</keyword>
<evidence type="ECO:0000313" key="2">
    <source>
        <dbReference type="Proteomes" id="UP001302321"/>
    </source>
</evidence>
<dbReference type="AlphaFoldDB" id="A0AAN6W0C1"/>
<evidence type="ECO:0000313" key="1">
    <source>
        <dbReference type="EMBL" id="KAK4173119.1"/>
    </source>
</evidence>
<dbReference type="SUPFAM" id="SSF52047">
    <property type="entry name" value="RNI-like"/>
    <property type="match status" value="1"/>
</dbReference>
<sequence length="663" mass="76116">MQSQSTSQHPVPLERLPLHIAQYLLDFVDRRSISSFSLANKFCCQAAAPQRFVHLKLTIRDKEKLNHDLEQLNKSLTVDNRFLHVRRITLRGFLLCGTDHIGPNAVDGRFLANGGWNETPEDGDSEIEDVADLTYFAPDLPRYTAQRKQEQNKAWQPFADFLSQLSGLKDFVYACTHQIPPCVLRALHQYHPRSRLHMHTFSLRSLYQDRDSVHDIDLDELALVTSPCLYSIEMKYEPDSSHGQTSYNTEAIKWMVKNSASLRKVRLYYSHPGNSLALQRAIQMPRPCWKGFFRQDNPNTFVDEGVPETSEKYPLVSLIFRSEGFDTGLNHIGMWRRLRSFKHLRQLEISPCTSADVEQLVSLAANDEFCSLRELAVDFGDVNNNLGSILFALSHLETLKLSGEIDDGTYLGIHHSPRLTLRKLQIYPNESAPLTHSQVQKLVHWCPNLEDVRLRVKREQGGPNEVAMYRLLGRLPRLRRVVLQFACPTPYLPPSMRAMMDPSRDKVRDFRRALIEIAVDETLARAIFQKIAARKCPLERLKIESLPINNSITTSLPFANVWADIAGFVGGRSWLCTRDDVESGKAEVRDITKETMLREMILERLREPVDEDTKNLWAEVWPPREGGSENWWDNWWSYPLSDTHEDDGEVTRGAGPDIKMRTT</sequence>
<reference evidence="1" key="2">
    <citation type="submission" date="2023-05" db="EMBL/GenBank/DDBJ databases">
        <authorList>
            <consortium name="Lawrence Berkeley National Laboratory"/>
            <person name="Steindorff A."/>
            <person name="Hensen N."/>
            <person name="Bonometti L."/>
            <person name="Westerberg I."/>
            <person name="Brannstrom I.O."/>
            <person name="Guillou S."/>
            <person name="Cros-Aarteil S."/>
            <person name="Calhoun S."/>
            <person name="Haridas S."/>
            <person name="Kuo A."/>
            <person name="Mondo S."/>
            <person name="Pangilinan J."/>
            <person name="Riley R."/>
            <person name="Labutti K."/>
            <person name="Andreopoulos B."/>
            <person name="Lipzen A."/>
            <person name="Chen C."/>
            <person name="Yanf M."/>
            <person name="Daum C."/>
            <person name="Ng V."/>
            <person name="Clum A."/>
            <person name="Ohm R."/>
            <person name="Martin F."/>
            <person name="Silar P."/>
            <person name="Natvig D."/>
            <person name="Lalanne C."/>
            <person name="Gautier V."/>
            <person name="Ament-Velasquez S.L."/>
            <person name="Kruys A."/>
            <person name="Hutchinson M.I."/>
            <person name="Powell A.J."/>
            <person name="Barry K."/>
            <person name="Miller A.N."/>
            <person name="Grigoriev I.V."/>
            <person name="Debuchy R."/>
            <person name="Gladieux P."/>
            <person name="Thoren M.H."/>
            <person name="Johannesson H."/>
        </authorList>
    </citation>
    <scope>NUCLEOTIDE SEQUENCE</scope>
    <source>
        <strain evidence="1">CBS 892.96</strain>
    </source>
</reference>
<accession>A0AAN6W0C1</accession>
<reference evidence="1" key="1">
    <citation type="journal article" date="2023" name="Mol. Phylogenet. Evol.">
        <title>Genome-scale phylogeny and comparative genomics of the fungal order Sordariales.</title>
        <authorList>
            <person name="Hensen N."/>
            <person name="Bonometti L."/>
            <person name="Westerberg I."/>
            <person name="Brannstrom I.O."/>
            <person name="Guillou S."/>
            <person name="Cros-Aarteil S."/>
            <person name="Calhoun S."/>
            <person name="Haridas S."/>
            <person name="Kuo A."/>
            <person name="Mondo S."/>
            <person name="Pangilinan J."/>
            <person name="Riley R."/>
            <person name="LaButti K."/>
            <person name="Andreopoulos B."/>
            <person name="Lipzen A."/>
            <person name="Chen C."/>
            <person name="Yan M."/>
            <person name="Daum C."/>
            <person name="Ng V."/>
            <person name="Clum A."/>
            <person name="Steindorff A."/>
            <person name="Ohm R.A."/>
            <person name="Martin F."/>
            <person name="Silar P."/>
            <person name="Natvig D.O."/>
            <person name="Lalanne C."/>
            <person name="Gautier V."/>
            <person name="Ament-Velasquez S.L."/>
            <person name="Kruys A."/>
            <person name="Hutchinson M.I."/>
            <person name="Powell A.J."/>
            <person name="Barry K."/>
            <person name="Miller A.N."/>
            <person name="Grigoriev I.V."/>
            <person name="Debuchy R."/>
            <person name="Gladieux P."/>
            <person name="Hiltunen Thoren M."/>
            <person name="Johannesson H."/>
        </authorList>
    </citation>
    <scope>NUCLEOTIDE SEQUENCE</scope>
    <source>
        <strain evidence="1">CBS 892.96</strain>
    </source>
</reference>
<name>A0AAN6W0C1_9PEZI</name>
<evidence type="ECO:0008006" key="3">
    <source>
        <dbReference type="Google" id="ProtNLM"/>
    </source>
</evidence>
<dbReference type="Gene3D" id="3.80.10.10">
    <property type="entry name" value="Ribonuclease Inhibitor"/>
    <property type="match status" value="1"/>
</dbReference>
<dbReference type="EMBL" id="MU866367">
    <property type="protein sequence ID" value="KAK4173119.1"/>
    <property type="molecule type" value="Genomic_DNA"/>
</dbReference>
<comment type="caution">
    <text evidence="1">The sequence shown here is derived from an EMBL/GenBank/DDBJ whole genome shotgun (WGS) entry which is preliminary data.</text>
</comment>
<dbReference type="InterPro" id="IPR032675">
    <property type="entry name" value="LRR_dom_sf"/>
</dbReference>
<organism evidence="1 2">
    <name type="scientific">Triangularia setosa</name>
    <dbReference type="NCBI Taxonomy" id="2587417"/>
    <lineage>
        <taxon>Eukaryota</taxon>
        <taxon>Fungi</taxon>
        <taxon>Dikarya</taxon>
        <taxon>Ascomycota</taxon>
        <taxon>Pezizomycotina</taxon>
        <taxon>Sordariomycetes</taxon>
        <taxon>Sordariomycetidae</taxon>
        <taxon>Sordariales</taxon>
        <taxon>Podosporaceae</taxon>
        <taxon>Triangularia</taxon>
    </lineage>
</organism>